<reference evidence="1 2" key="1">
    <citation type="submission" date="2017-03" db="EMBL/GenBank/DDBJ databases">
        <authorList>
            <person name="Afonso C.L."/>
            <person name="Miller P.J."/>
            <person name="Scott M.A."/>
            <person name="Spackman E."/>
            <person name="Goraichik I."/>
            <person name="Dimitrov K.M."/>
            <person name="Suarez D.L."/>
            <person name="Swayne D.E."/>
        </authorList>
    </citation>
    <scope>NUCLEOTIDE SEQUENCE [LARGE SCALE GENOMIC DNA]</scope>
    <source>
        <strain evidence="1">SB41UT1</strain>
    </source>
</reference>
<dbReference type="EMBL" id="FWPT01000008">
    <property type="protein sequence ID" value="SMA49564.1"/>
    <property type="molecule type" value="Genomic_DNA"/>
</dbReference>
<gene>
    <name evidence="1" type="ORF">EHSB41UT_03351</name>
</gene>
<evidence type="ECO:0000313" key="2">
    <source>
        <dbReference type="Proteomes" id="UP000196573"/>
    </source>
</evidence>
<protein>
    <submittedName>
        <fullName evidence="1">Uncharacterized protein</fullName>
    </submittedName>
</protein>
<sequence>MALPPNVERSDFRNAVQACVEAEGDKGRLVFSEQGGRVTVQALPTWSFYQWCANTFWQSSAAHRALHDYAVEVLLNNTSEVASLRNELIKALDLGVFPYLSEDEHRKYRTWSESKRSSSEIELPPRQSPVAPLPAPDETLDHYMADLRSGIRPFAEEDYQALSMAVFDIASALARQGDDEVDAFFKPWIGRLVSRHTFDQVVIDGSDAYGKAAGLLADFSRNVRGSESSAKFLIFMDALRANPQLAHCAERILEYRKKPYPERETPMPMSVCLPRDGETLDQYIDTFTQNQRKAGLLELKSTERSHAMIHKALIKMNRAELDQFFFEFIKKDIISWAEYADEFTTTSSSNSDHVVRLYIRVHRFFRKYAEEYNTLSNLYFSTLMRALKGHPILSPIAQQIMADVKA</sequence>
<proteinExistence type="predicted"/>
<dbReference type="Proteomes" id="UP000196573">
    <property type="component" value="Unassembled WGS sequence"/>
</dbReference>
<organism evidence="1 2">
    <name type="scientific">Parendozoicomonas haliclonae</name>
    <dbReference type="NCBI Taxonomy" id="1960125"/>
    <lineage>
        <taxon>Bacteria</taxon>
        <taxon>Pseudomonadati</taxon>
        <taxon>Pseudomonadota</taxon>
        <taxon>Gammaproteobacteria</taxon>
        <taxon>Oceanospirillales</taxon>
        <taxon>Endozoicomonadaceae</taxon>
        <taxon>Parendozoicomonas</taxon>
    </lineage>
</organism>
<keyword evidence="2" id="KW-1185">Reference proteome</keyword>
<dbReference type="RefSeq" id="WP_087111973.1">
    <property type="nucleotide sequence ID" value="NZ_CBCSCN010000010.1"/>
</dbReference>
<name>A0A1X7ANA1_9GAMM</name>
<dbReference type="AlphaFoldDB" id="A0A1X7ANA1"/>
<accession>A0A1X7ANA1</accession>
<evidence type="ECO:0000313" key="1">
    <source>
        <dbReference type="EMBL" id="SMA49564.1"/>
    </source>
</evidence>